<evidence type="ECO:0000313" key="3">
    <source>
        <dbReference type="Proteomes" id="UP001385951"/>
    </source>
</evidence>
<feature type="region of interest" description="Disordered" evidence="1">
    <location>
        <begin position="42"/>
        <end position="89"/>
    </location>
</feature>
<dbReference type="EMBL" id="JASBNA010000015">
    <property type="protein sequence ID" value="KAK7686820.1"/>
    <property type="molecule type" value="Genomic_DNA"/>
</dbReference>
<organism evidence="2 3">
    <name type="scientific">Cerrena zonata</name>
    <dbReference type="NCBI Taxonomy" id="2478898"/>
    <lineage>
        <taxon>Eukaryota</taxon>
        <taxon>Fungi</taxon>
        <taxon>Dikarya</taxon>
        <taxon>Basidiomycota</taxon>
        <taxon>Agaricomycotina</taxon>
        <taxon>Agaricomycetes</taxon>
        <taxon>Polyporales</taxon>
        <taxon>Cerrenaceae</taxon>
        <taxon>Cerrena</taxon>
    </lineage>
</organism>
<comment type="caution">
    <text evidence="2">The sequence shown here is derived from an EMBL/GenBank/DDBJ whole genome shotgun (WGS) entry which is preliminary data.</text>
</comment>
<feature type="compositionally biased region" description="Acidic residues" evidence="1">
    <location>
        <begin position="65"/>
        <end position="82"/>
    </location>
</feature>
<feature type="compositionally biased region" description="Basic residues" evidence="1">
    <location>
        <begin position="42"/>
        <end position="53"/>
    </location>
</feature>
<reference evidence="2 3" key="1">
    <citation type="submission" date="2022-09" db="EMBL/GenBank/DDBJ databases">
        <authorList>
            <person name="Palmer J.M."/>
        </authorList>
    </citation>
    <scope>NUCLEOTIDE SEQUENCE [LARGE SCALE GENOMIC DNA]</scope>
    <source>
        <strain evidence="2 3">DSM 7382</strain>
    </source>
</reference>
<keyword evidence="3" id="KW-1185">Reference proteome</keyword>
<dbReference type="AlphaFoldDB" id="A0AAW0G030"/>
<dbReference type="Proteomes" id="UP001385951">
    <property type="component" value="Unassembled WGS sequence"/>
</dbReference>
<gene>
    <name evidence="2" type="ORF">QCA50_009895</name>
</gene>
<name>A0AAW0G030_9APHY</name>
<evidence type="ECO:0000256" key="1">
    <source>
        <dbReference type="SAM" id="MobiDB-lite"/>
    </source>
</evidence>
<accession>A0AAW0G030</accession>
<proteinExistence type="predicted"/>
<sequence length="122" mass="14296">MVVASAAGSLFDMKNQANLEGFSIKDYEDYISKYGKPLIQQKKKAKRGRKPKNKLNESQIIQPSDYEEEEEEEEEEEDEEDIHDMSNKEDLQDYIDYALNIDTTNAYDNYDDENPQIKVQNF</sequence>
<evidence type="ECO:0000313" key="2">
    <source>
        <dbReference type="EMBL" id="KAK7686820.1"/>
    </source>
</evidence>
<protein>
    <submittedName>
        <fullName evidence="2">Uncharacterized protein</fullName>
    </submittedName>
</protein>